<evidence type="ECO:0000313" key="3">
    <source>
        <dbReference type="EMBL" id="CDS42311.1"/>
    </source>
</evidence>
<feature type="region of interest" description="Disordered" evidence="1">
    <location>
        <begin position="140"/>
        <end position="160"/>
    </location>
</feature>
<dbReference type="PROSITE" id="PS50222">
    <property type="entry name" value="EF_HAND_2"/>
    <property type="match status" value="1"/>
</dbReference>
<dbReference type="EMBL" id="LN902842">
    <property type="protein sequence ID" value="CDS42311.1"/>
    <property type="molecule type" value="Genomic_DNA"/>
</dbReference>
<dbReference type="Gene3D" id="1.10.238.10">
    <property type="entry name" value="EF-hand"/>
    <property type="match status" value="1"/>
</dbReference>
<proteinExistence type="predicted"/>
<feature type="domain" description="EF-hand" evidence="2">
    <location>
        <begin position="40"/>
        <end position="75"/>
    </location>
</feature>
<protein>
    <submittedName>
        <fullName evidence="3">Tegumental antigen</fullName>
    </submittedName>
</protein>
<dbReference type="GO" id="GO:0005509">
    <property type="term" value="F:calcium ion binding"/>
    <property type="evidence" value="ECO:0007669"/>
    <property type="project" value="InterPro"/>
</dbReference>
<name>A0A068YJ49_ECHMU</name>
<dbReference type="Proteomes" id="UP000017246">
    <property type="component" value="Unassembled WGS sequence"/>
</dbReference>
<reference evidence="3" key="1">
    <citation type="journal article" date="2013" name="Nature">
        <title>The genomes of four tapeworm species reveal adaptations to parasitism.</title>
        <authorList>
            <person name="Tsai I.J."/>
            <person name="Zarowiecki M."/>
            <person name="Holroyd N."/>
            <person name="Garciarrubio A."/>
            <person name="Sanchez-Flores A."/>
            <person name="Brooks K.L."/>
            <person name="Tracey A."/>
            <person name="Bobes R.J."/>
            <person name="Fragoso G."/>
            <person name="Sciutto E."/>
            <person name="Aslett M."/>
            <person name="Beasley H."/>
            <person name="Bennett H.M."/>
            <person name="Cai J."/>
            <person name="Camicia F."/>
            <person name="Clark R."/>
            <person name="Cucher M."/>
            <person name="De Silva N."/>
            <person name="Day T.A."/>
            <person name="Deplazes P."/>
            <person name="Estrada K."/>
            <person name="Fernandez C."/>
            <person name="Holland P.W."/>
            <person name="Hou J."/>
            <person name="Hu S."/>
            <person name="Huckvale T."/>
            <person name="Hung S.S."/>
            <person name="Kamenetzky L."/>
            <person name="Keane J.A."/>
            <person name="Kiss F."/>
            <person name="Koziol U."/>
            <person name="Lambert O."/>
            <person name="Liu K."/>
            <person name="Luo X."/>
            <person name="Luo Y."/>
            <person name="Macchiaroli N."/>
            <person name="Nichol S."/>
            <person name="Paps J."/>
            <person name="Parkinson J."/>
            <person name="Pouchkina-Stantcheva N."/>
            <person name="Riddiford N."/>
            <person name="Rosenzvit M."/>
            <person name="Salinas G."/>
            <person name="Wasmuth J.D."/>
            <person name="Zamanian M."/>
            <person name="Zheng Y."/>
            <person name="Cai X."/>
            <person name="Soberon X."/>
            <person name="Olson P.D."/>
            <person name="Laclette J.P."/>
            <person name="Brehm K."/>
            <person name="Berriman M."/>
            <person name="Garciarrubio A."/>
            <person name="Bobes R.J."/>
            <person name="Fragoso G."/>
            <person name="Sanchez-Flores A."/>
            <person name="Estrada K."/>
            <person name="Cevallos M.A."/>
            <person name="Morett E."/>
            <person name="Gonzalez V."/>
            <person name="Portillo T."/>
            <person name="Ochoa-Leyva A."/>
            <person name="Jose M.V."/>
            <person name="Sciutto E."/>
            <person name="Landa A."/>
            <person name="Jimenez L."/>
            <person name="Valdes V."/>
            <person name="Carrero J.C."/>
            <person name="Larralde C."/>
            <person name="Morales-Montor J."/>
            <person name="Limon-Lason J."/>
            <person name="Soberon X."/>
            <person name="Laclette J.P."/>
        </authorList>
    </citation>
    <scope>NUCLEOTIDE SEQUENCE [LARGE SCALE GENOMIC DNA]</scope>
</reference>
<sequence length="203" mass="23592">MGSTEHLDCSTLLRYFDELNESTNRVSTADFRNHLLRWGMPKDTVKSYMSQFDPKKTGYITRRDLCNALNYYPNRRSFLKDVHIIESDAPQHQRESIISIILGEMKHDGQPKEKLYRAKKRIEKLYGKEWNIFQAYGSRQTSGSTTKASPTELSKYQTQRTPLSRHTINCLCIGETPPLNDKQDTKIPSPLIMLCAKWKINVF</sequence>
<organism evidence="3 4">
    <name type="scientific">Echinococcus multilocularis</name>
    <name type="common">Fox tapeworm</name>
    <dbReference type="NCBI Taxonomy" id="6211"/>
    <lineage>
        <taxon>Eukaryota</taxon>
        <taxon>Metazoa</taxon>
        <taxon>Spiralia</taxon>
        <taxon>Lophotrochozoa</taxon>
        <taxon>Platyhelminthes</taxon>
        <taxon>Cestoda</taxon>
        <taxon>Eucestoda</taxon>
        <taxon>Cyclophyllidea</taxon>
        <taxon>Taeniidae</taxon>
        <taxon>Echinococcus</taxon>
    </lineage>
</organism>
<evidence type="ECO:0000256" key="1">
    <source>
        <dbReference type="SAM" id="MobiDB-lite"/>
    </source>
</evidence>
<dbReference type="SUPFAM" id="SSF47473">
    <property type="entry name" value="EF-hand"/>
    <property type="match status" value="1"/>
</dbReference>
<dbReference type="InterPro" id="IPR011992">
    <property type="entry name" value="EF-hand-dom_pair"/>
</dbReference>
<evidence type="ECO:0000313" key="4">
    <source>
        <dbReference type="Proteomes" id="UP000017246"/>
    </source>
</evidence>
<dbReference type="InterPro" id="IPR002048">
    <property type="entry name" value="EF_hand_dom"/>
</dbReference>
<gene>
    <name evidence="3" type="ORF">EmuJ_001001400</name>
</gene>
<reference evidence="3" key="2">
    <citation type="submission" date="2015-11" db="EMBL/GenBank/DDBJ databases">
        <authorList>
            <person name="Zhang Y."/>
            <person name="Guo Z."/>
        </authorList>
    </citation>
    <scope>NUCLEOTIDE SEQUENCE</scope>
</reference>
<evidence type="ECO:0000259" key="2">
    <source>
        <dbReference type="PROSITE" id="PS50222"/>
    </source>
</evidence>
<dbReference type="AlphaFoldDB" id="A0A068YJ49"/>
<keyword evidence="4" id="KW-1185">Reference proteome</keyword>
<accession>A0A068YJ49</accession>